<dbReference type="RefSeq" id="WP_067913120.1">
    <property type="nucleotide sequence ID" value="NZ_BSRZ01000001.1"/>
</dbReference>
<dbReference type="Pfam" id="PF17938">
    <property type="entry name" value="TetR_C_29"/>
    <property type="match status" value="1"/>
</dbReference>
<evidence type="ECO:0000256" key="3">
    <source>
        <dbReference type="ARBA" id="ARBA00023163"/>
    </source>
</evidence>
<comment type="caution">
    <text evidence="6">The sequence shown here is derived from an EMBL/GenBank/DDBJ whole genome shotgun (WGS) entry which is preliminary data.</text>
</comment>
<proteinExistence type="predicted"/>
<keyword evidence="3" id="KW-0804">Transcription</keyword>
<gene>
    <name evidence="6" type="ORF">Arub01_01630</name>
</gene>
<dbReference type="Proteomes" id="UP001165124">
    <property type="component" value="Unassembled WGS sequence"/>
</dbReference>
<accession>A0A9W6PNT8</accession>
<keyword evidence="2 4" id="KW-0238">DNA-binding</keyword>
<reference evidence="6" key="1">
    <citation type="submission" date="2023-02" db="EMBL/GenBank/DDBJ databases">
        <title>Actinomadura rubrobrunea NBRC 14622.</title>
        <authorList>
            <person name="Ichikawa N."/>
            <person name="Sato H."/>
            <person name="Tonouchi N."/>
        </authorList>
    </citation>
    <scope>NUCLEOTIDE SEQUENCE</scope>
    <source>
        <strain evidence="6">NBRC 14622</strain>
    </source>
</reference>
<evidence type="ECO:0000256" key="1">
    <source>
        <dbReference type="ARBA" id="ARBA00023015"/>
    </source>
</evidence>
<dbReference type="InterPro" id="IPR036271">
    <property type="entry name" value="Tet_transcr_reg_TetR-rel_C_sf"/>
</dbReference>
<feature type="domain" description="HTH tetR-type" evidence="5">
    <location>
        <begin position="4"/>
        <end position="64"/>
    </location>
</feature>
<evidence type="ECO:0000313" key="7">
    <source>
        <dbReference type="Proteomes" id="UP001165124"/>
    </source>
</evidence>
<evidence type="ECO:0000256" key="2">
    <source>
        <dbReference type="ARBA" id="ARBA00023125"/>
    </source>
</evidence>
<dbReference type="GO" id="GO:0000976">
    <property type="term" value="F:transcription cis-regulatory region binding"/>
    <property type="evidence" value="ECO:0007669"/>
    <property type="project" value="TreeGrafter"/>
</dbReference>
<dbReference type="Pfam" id="PF00440">
    <property type="entry name" value="TetR_N"/>
    <property type="match status" value="1"/>
</dbReference>
<evidence type="ECO:0000313" key="6">
    <source>
        <dbReference type="EMBL" id="GLW61919.1"/>
    </source>
</evidence>
<dbReference type="SUPFAM" id="SSF48498">
    <property type="entry name" value="Tetracyclin repressor-like, C-terminal domain"/>
    <property type="match status" value="1"/>
</dbReference>
<keyword evidence="7" id="KW-1185">Reference proteome</keyword>
<protein>
    <submittedName>
        <fullName evidence="6">TetR family transcriptional regulator</fullName>
    </submittedName>
</protein>
<dbReference type="InterPro" id="IPR041474">
    <property type="entry name" value="NicS_C"/>
</dbReference>
<sequence>MGRTATRERLFTAAVELIAEHGFTATTVDQIAERAGVAKGTVYYNFGSKAALFSALLDYGVDRLGACLREAAAGRPPLAALEAVVGAELAFIGEHESFARLLIAEAWRSGGGAWHQAALLIRERAIEVVADVLRAAVAAGELRADLDVETAAAAVFGMVLTVALHWRTLEPGRPLQDVHATLMDLLRGRIAGPAAP</sequence>
<dbReference type="Gene3D" id="1.10.10.60">
    <property type="entry name" value="Homeodomain-like"/>
    <property type="match status" value="1"/>
</dbReference>
<evidence type="ECO:0000256" key="4">
    <source>
        <dbReference type="PROSITE-ProRule" id="PRU00335"/>
    </source>
</evidence>
<dbReference type="PANTHER" id="PTHR30055">
    <property type="entry name" value="HTH-TYPE TRANSCRIPTIONAL REGULATOR RUTR"/>
    <property type="match status" value="1"/>
</dbReference>
<evidence type="ECO:0000259" key="5">
    <source>
        <dbReference type="PROSITE" id="PS50977"/>
    </source>
</evidence>
<dbReference type="InterPro" id="IPR009057">
    <property type="entry name" value="Homeodomain-like_sf"/>
</dbReference>
<dbReference type="InterPro" id="IPR001647">
    <property type="entry name" value="HTH_TetR"/>
</dbReference>
<dbReference type="Gene3D" id="1.10.357.10">
    <property type="entry name" value="Tetracycline Repressor, domain 2"/>
    <property type="match status" value="1"/>
</dbReference>
<keyword evidence="1" id="KW-0805">Transcription regulation</keyword>
<dbReference type="SUPFAM" id="SSF46689">
    <property type="entry name" value="Homeodomain-like"/>
    <property type="match status" value="1"/>
</dbReference>
<feature type="DNA-binding region" description="H-T-H motif" evidence="4">
    <location>
        <begin position="27"/>
        <end position="46"/>
    </location>
</feature>
<dbReference type="InterPro" id="IPR050109">
    <property type="entry name" value="HTH-type_TetR-like_transc_reg"/>
</dbReference>
<organism evidence="6 7">
    <name type="scientific">Actinomadura rubrobrunea</name>
    <dbReference type="NCBI Taxonomy" id="115335"/>
    <lineage>
        <taxon>Bacteria</taxon>
        <taxon>Bacillati</taxon>
        <taxon>Actinomycetota</taxon>
        <taxon>Actinomycetes</taxon>
        <taxon>Streptosporangiales</taxon>
        <taxon>Thermomonosporaceae</taxon>
        <taxon>Actinomadura</taxon>
    </lineage>
</organism>
<dbReference type="EMBL" id="BSRZ01000001">
    <property type="protein sequence ID" value="GLW61919.1"/>
    <property type="molecule type" value="Genomic_DNA"/>
</dbReference>
<dbReference type="GO" id="GO:0003700">
    <property type="term" value="F:DNA-binding transcription factor activity"/>
    <property type="evidence" value="ECO:0007669"/>
    <property type="project" value="TreeGrafter"/>
</dbReference>
<dbReference type="AlphaFoldDB" id="A0A9W6PNT8"/>
<dbReference type="PROSITE" id="PS50977">
    <property type="entry name" value="HTH_TETR_2"/>
    <property type="match status" value="1"/>
</dbReference>
<dbReference type="PANTHER" id="PTHR30055:SF238">
    <property type="entry name" value="MYCOFACTOCIN BIOSYNTHESIS TRANSCRIPTIONAL REGULATOR MFTR-RELATED"/>
    <property type="match status" value="1"/>
</dbReference>
<name>A0A9W6PNT8_9ACTN</name>
<dbReference type="PRINTS" id="PR00455">
    <property type="entry name" value="HTHTETR"/>
</dbReference>